<dbReference type="Pfam" id="PF00931">
    <property type="entry name" value="NB-ARC"/>
    <property type="match status" value="1"/>
</dbReference>
<sequence>MSDEKLAEMLYKSLKGRTYFIVMDDIWDTRAWLDLKICFPNDNNGSRIMFTSRHEDVALQAKPYNPPLWLRFLTHNESWDLFQHKVFGKRKNCPPELVEIGKQIANKCQGLPLSIVVVAGIFINEEKSQDRWKQVGETLKSSLAANPQACMKTLALSYIHLPGHLKPCFLYFGAFPEDFQIPVWKLIWLWIAEGFIQKIGEKSLEDVAEEYLMDLIARSLVLVTRRAYDSGIKECSIHDLLRDFCLRKSEEEYFLQRISVNLSDVTSVITSAAKTRSFLYFRSGCTPWNSDFFPPNFSPPWFKLLKVLDMGSVDFTTYPGEIEQLILLRQEMHKFLGTHSSVTLPYGIRKMVKLRHIRLTGEGINKIGMQYPHDQYPFLLDNLQTLSWVDPWSCRDLLFGTPNIRKLGFRGQLIDGGCLSFPHLTFLNHLQELKLFNTGHNCSSNSLKSIQFPPNLKKLTLKKTNLKWDAMSTLVKLLPNLEVLKLLLHACTGQHWETSDGEFPQLKLLKLESLEIMQWDVSSNHFPTLQRLQLVNCHGLENIPSEIGDIPTLQVIEVHQCNPCLVNSAREIKEEQESMGNNWLQILIRTTNLEEKEARERKYNKKLITCEQFLASSEEELNSDADALMTPLCMQQLVLIEKLFGWYPTNHLIADGLTNAQYRLDIVPPMRSLTKSVFKVFCQDNVTIHPPL</sequence>
<dbReference type="GO" id="GO:0006952">
    <property type="term" value="P:defense response"/>
    <property type="evidence" value="ECO:0007669"/>
    <property type="project" value="UniProtKB-KW"/>
</dbReference>
<dbReference type="FunFam" id="1.10.8.430:FF:000003">
    <property type="entry name" value="Probable disease resistance protein At5g66910"/>
    <property type="match status" value="1"/>
</dbReference>
<dbReference type="SUPFAM" id="SSF52540">
    <property type="entry name" value="P-loop containing nucleoside triphosphate hydrolases"/>
    <property type="match status" value="1"/>
</dbReference>
<keyword evidence="2" id="KW-0433">Leucine-rich repeat</keyword>
<feature type="domain" description="Disease resistance protein winged helix" evidence="8">
    <location>
        <begin position="175"/>
        <end position="244"/>
    </location>
</feature>
<dbReference type="PANTHER" id="PTHR15140:SF37">
    <property type="entry name" value="UBIQUITIN-LIKE DOMAIN-CONTAINING PROTEIN"/>
    <property type="match status" value="1"/>
</dbReference>
<dbReference type="FunFam" id="1.10.10.10:FF:000322">
    <property type="entry name" value="Probable disease resistance protein At1g63360"/>
    <property type="match status" value="1"/>
</dbReference>
<reference evidence="9 10" key="1">
    <citation type="journal article" date="2018" name="Proc. Natl. Acad. Sci. U.S.A.">
        <title>Draft genome sequence of Camellia sinensis var. sinensis provides insights into the evolution of the tea genome and tea quality.</title>
        <authorList>
            <person name="Wei C."/>
            <person name="Yang H."/>
            <person name="Wang S."/>
            <person name="Zhao J."/>
            <person name="Liu C."/>
            <person name="Gao L."/>
            <person name="Xia E."/>
            <person name="Lu Y."/>
            <person name="Tai Y."/>
            <person name="She G."/>
            <person name="Sun J."/>
            <person name="Cao H."/>
            <person name="Tong W."/>
            <person name="Gao Q."/>
            <person name="Li Y."/>
            <person name="Deng W."/>
            <person name="Jiang X."/>
            <person name="Wang W."/>
            <person name="Chen Q."/>
            <person name="Zhang S."/>
            <person name="Li H."/>
            <person name="Wu J."/>
            <person name="Wang P."/>
            <person name="Li P."/>
            <person name="Shi C."/>
            <person name="Zheng F."/>
            <person name="Jian J."/>
            <person name="Huang B."/>
            <person name="Shan D."/>
            <person name="Shi M."/>
            <person name="Fang C."/>
            <person name="Yue Y."/>
            <person name="Li F."/>
            <person name="Li D."/>
            <person name="Wei S."/>
            <person name="Han B."/>
            <person name="Jiang C."/>
            <person name="Yin Y."/>
            <person name="Xia T."/>
            <person name="Zhang Z."/>
            <person name="Bennetzen J.L."/>
            <person name="Zhao S."/>
            <person name="Wan X."/>
        </authorList>
    </citation>
    <scope>NUCLEOTIDE SEQUENCE [LARGE SCALE GENOMIC DNA]</scope>
    <source>
        <strain evidence="10">cv. Shuchazao</strain>
        <tissue evidence="9">Leaf</tissue>
    </source>
</reference>
<evidence type="ECO:0000313" key="10">
    <source>
        <dbReference type="Proteomes" id="UP000306102"/>
    </source>
</evidence>
<accession>A0A4V3WPE5</accession>
<dbReference type="SUPFAM" id="SSF52058">
    <property type="entry name" value="L domain-like"/>
    <property type="match status" value="1"/>
</dbReference>
<organism evidence="9 10">
    <name type="scientific">Camellia sinensis var. sinensis</name>
    <name type="common">China tea</name>
    <dbReference type="NCBI Taxonomy" id="542762"/>
    <lineage>
        <taxon>Eukaryota</taxon>
        <taxon>Viridiplantae</taxon>
        <taxon>Streptophyta</taxon>
        <taxon>Embryophyta</taxon>
        <taxon>Tracheophyta</taxon>
        <taxon>Spermatophyta</taxon>
        <taxon>Magnoliopsida</taxon>
        <taxon>eudicotyledons</taxon>
        <taxon>Gunneridae</taxon>
        <taxon>Pentapetalae</taxon>
        <taxon>asterids</taxon>
        <taxon>Ericales</taxon>
        <taxon>Theaceae</taxon>
        <taxon>Camellia</taxon>
    </lineage>
</organism>
<dbReference type="PANTHER" id="PTHR15140">
    <property type="entry name" value="TUBULIN-SPECIFIC CHAPERONE E"/>
    <property type="match status" value="1"/>
</dbReference>
<dbReference type="Gene3D" id="3.40.50.300">
    <property type="entry name" value="P-loop containing nucleotide triphosphate hydrolases"/>
    <property type="match status" value="1"/>
</dbReference>
<evidence type="ECO:0000259" key="8">
    <source>
        <dbReference type="Pfam" id="PF23559"/>
    </source>
</evidence>
<dbReference type="Gene3D" id="3.80.10.10">
    <property type="entry name" value="Ribonuclease Inhibitor"/>
    <property type="match status" value="1"/>
</dbReference>
<keyword evidence="4" id="KW-0547">Nucleotide-binding</keyword>
<dbReference type="PRINTS" id="PR00364">
    <property type="entry name" value="DISEASERSIST"/>
</dbReference>
<comment type="caution">
    <text evidence="9">The sequence shown here is derived from an EMBL/GenBank/DDBJ whole genome shotgun (WGS) entry which is preliminary data.</text>
</comment>
<name>A0A4V3WPE5_CAMSN</name>
<evidence type="ECO:0000259" key="7">
    <source>
        <dbReference type="Pfam" id="PF00931"/>
    </source>
</evidence>
<feature type="domain" description="NB-ARC" evidence="7">
    <location>
        <begin position="2"/>
        <end position="90"/>
    </location>
</feature>
<keyword evidence="3" id="KW-0677">Repeat</keyword>
<dbReference type="InterPro" id="IPR027417">
    <property type="entry name" value="P-loop_NTPase"/>
</dbReference>
<evidence type="ECO:0000256" key="5">
    <source>
        <dbReference type="ARBA" id="ARBA00022821"/>
    </source>
</evidence>
<evidence type="ECO:0000313" key="9">
    <source>
        <dbReference type="EMBL" id="THG16097.1"/>
    </source>
</evidence>
<dbReference type="Proteomes" id="UP000306102">
    <property type="component" value="Unassembled WGS sequence"/>
</dbReference>
<dbReference type="InterPro" id="IPR042197">
    <property type="entry name" value="Apaf_helical"/>
</dbReference>
<dbReference type="Gene3D" id="1.10.10.10">
    <property type="entry name" value="Winged helix-like DNA-binding domain superfamily/Winged helix DNA-binding domain"/>
    <property type="match status" value="1"/>
</dbReference>
<protein>
    <submittedName>
        <fullName evidence="9">Uncharacterized protein</fullName>
    </submittedName>
</protein>
<dbReference type="Pfam" id="PF23559">
    <property type="entry name" value="WHD_DRP"/>
    <property type="match status" value="1"/>
</dbReference>
<comment type="similarity">
    <text evidence="1">Belongs to the disease resistance NB-LRR family.</text>
</comment>
<keyword evidence="6" id="KW-0067">ATP-binding</keyword>
<evidence type="ECO:0000256" key="4">
    <source>
        <dbReference type="ARBA" id="ARBA00022741"/>
    </source>
</evidence>
<dbReference type="GO" id="GO:0043531">
    <property type="term" value="F:ADP binding"/>
    <property type="evidence" value="ECO:0007669"/>
    <property type="project" value="InterPro"/>
</dbReference>
<dbReference type="GO" id="GO:0005524">
    <property type="term" value="F:ATP binding"/>
    <property type="evidence" value="ECO:0007669"/>
    <property type="project" value="UniProtKB-KW"/>
</dbReference>
<gene>
    <name evidence="9" type="ORF">TEA_014819</name>
</gene>
<dbReference type="InterPro" id="IPR032675">
    <property type="entry name" value="LRR_dom_sf"/>
</dbReference>
<dbReference type="EMBL" id="SDRB02004306">
    <property type="protein sequence ID" value="THG16097.1"/>
    <property type="molecule type" value="Genomic_DNA"/>
</dbReference>
<proteinExistence type="inferred from homology"/>
<keyword evidence="10" id="KW-1185">Reference proteome</keyword>
<evidence type="ECO:0000256" key="6">
    <source>
        <dbReference type="ARBA" id="ARBA00022840"/>
    </source>
</evidence>
<evidence type="ECO:0000256" key="2">
    <source>
        <dbReference type="ARBA" id="ARBA00022614"/>
    </source>
</evidence>
<dbReference type="InterPro" id="IPR036388">
    <property type="entry name" value="WH-like_DNA-bd_sf"/>
</dbReference>
<evidence type="ECO:0000256" key="1">
    <source>
        <dbReference type="ARBA" id="ARBA00008894"/>
    </source>
</evidence>
<dbReference type="AlphaFoldDB" id="A0A4V3WPE5"/>
<keyword evidence="5" id="KW-0611">Plant defense</keyword>
<dbReference type="InterPro" id="IPR002182">
    <property type="entry name" value="NB-ARC"/>
</dbReference>
<evidence type="ECO:0000256" key="3">
    <source>
        <dbReference type="ARBA" id="ARBA00022737"/>
    </source>
</evidence>
<dbReference type="Gene3D" id="1.10.8.430">
    <property type="entry name" value="Helical domain of apoptotic protease-activating factors"/>
    <property type="match status" value="1"/>
</dbReference>
<dbReference type="InterPro" id="IPR058922">
    <property type="entry name" value="WHD_DRP"/>
</dbReference>